<dbReference type="RefSeq" id="WP_132472566.1">
    <property type="nucleotide sequence ID" value="NZ_JBEBWM010000100.1"/>
</dbReference>
<keyword evidence="4" id="KW-1185">Reference proteome</keyword>
<accession>A0A4R3VFG8</accession>
<dbReference type="PANTHER" id="PTHR42928:SF5">
    <property type="entry name" value="BLR1237 PROTEIN"/>
    <property type="match status" value="1"/>
</dbReference>
<dbReference type="InterPro" id="IPR042100">
    <property type="entry name" value="Bug_dom1"/>
</dbReference>
<protein>
    <submittedName>
        <fullName evidence="3">Tripartite-type tricarboxylate transporter receptor subunit TctC</fullName>
    </submittedName>
</protein>
<evidence type="ECO:0000256" key="1">
    <source>
        <dbReference type="ARBA" id="ARBA00006987"/>
    </source>
</evidence>
<comment type="similarity">
    <text evidence="1">Belongs to the UPF0065 (bug) family.</text>
</comment>
<feature type="chain" id="PRO_5020879977" evidence="2">
    <location>
        <begin position="22"/>
        <end position="326"/>
    </location>
</feature>
<dbReference type="PIRSF" id="PIRSF017082">
    <property type="entry name" value="YflP"/>
    <property type="match status" value="1"/>
</dbReference>
<name>A0A4R3VFG8_9BURK</name>
<dbReference type="InterPro" id="IPR005064">
    <property type="entry name" value="BUG"/>
</dbReference>
<dbReference type="Gene3D" id="3.40.190.150">
    <property type="entry name" value="Bordetella uptake gene, domain 1"/>
    <property type="match status" value="1"/>
</dbReference>
<evidence type="ECO:0000313" key="4">
    <source>
        <dbReference type="Proteomes" id="UP000294692"/>
    </source>
</evidence>
<dbReference type="Proteomes" id="UP000294692">
    <property type="component" value="Unassembled WGS sequence"/>
</dbReference>
<dbReference type="CDD" id="cd07012">
    <property type="entry name" value="PBP2_Bug_TTT"/>
    <property type="match status" value="1"/>
</dbReference>
<keyword evidence="3" id="KW-0675">Receptor</keyword>
<dbReference type="SUPFAM" id="SSF53850">
    <property type="entry name" value="Periplasmic binding protein-like II"/>
    <property type="match status" value="1"/>
</dbReference>
<comment type="caution">
    <text evidence="3">The sequence shown here is derived from an EMBL/GenBank/DDBJ whole genome shotgun (WGS) entry which is preliminary data.</text>
</comment>
<sequence length="326" mass="34891">MKRSLLAIASLVGCIALPVQAASPADSWPDKPVTVIMPYAAGGSADVLTRIVFNELAKELDASFVIENRPGAGGTIATTVLKRQKPDGYTLGYANVNTLSVNPSLFKQLPYDPNEDFEPVGMMFNLYNVLAVRADHPAKTAADLLKLIKDNPGKFSYGASGIGTSGHIGGEQLRVMAGLDVQFVPYQGDPQSLQDLVGGRIEYSVNNSSVVMPLVETGKLRALAITALKRVPLFPDIPTFDESGIKGYENVSWGGIVVPKGTPQPIIDKLNAALNNALRTDSARETMSKLGAVAAPGTPADFRTLIRNEQIKYRDLIESANIPKLD</sequence>
<gene>
    <name evidence="3" type="ORF">EV686_101200</name>
</gene>
<keyword evidence="2" id="KW-0732">Signal</keyword>
<feature type="signal peptide" evidence="2">
    <location>
        <begin position="1"/>
        <end position="21"/>
    </location>
</feature>
<evidence type="ECO:0000313" key="3">
    <source>
        <dbReference type="EMBL" id="TCV02743.1"/>
    </source>
</evidence>
<dbReference type="Pfam" id="PF03401">
    <property type="entry name" value="TctC"/>
    <property type="match status" value="1"/>
</dbReference>
<dbReference type="OrthoDB" id="8678477at2"/>
<dbReference type="EMBL" id="SMBX01000001">
    <property type="protein sequence ID" value="TCV02743.1"/>
    <property type="molecule type" value="Genomic_DNA"/>
</dbReference>
<evidence type="ECO:0000256" key="2">
    <source>
        <dbReference type="SAM" id="SignalP"/>
    </source>
</evidence>
<dbReference type="PANTHER" id="PTHR42928">
    <property type="entry name" value="TRICARBOXYLATE-BINDING PROTEIN"/>
    <property type="match status" value="1"/>
</dbReference>
<proteinExistence type="inferred from homology"/>
<reference evidence="3 4" key="1">
    <citation type="submission" date="2019-03" db="EMBL/GenBank/DDBJ databases">
        <title>Genomic Encyclopedia of Type Strains, Phase IV (KMG-IV): sequencing the most valuable type-strain genomes for metagenomic binning, comparative biology and taxonomic classification.</title>
        <authorList>
            <person name="Goeker M."/>
        </authorList>
    </citation>
    <scope>NUCLEOTIDE SEQUENCE [LARGE SCALE GENOMIC DNA]</scope>
    <source>
        <strain evidence="3 4">DSM 100048</strain>
    </source>
</reference>
<dbReference type="Gene3D" id="3.40.190.10">
    <property type="entry name" value="Periplasmic binding protein-like II"/>
    <property type="match status" value="1"/>
</dbReference>
<organism evidence="3 4">
    <name type="scientific">Paracandidimonas soli</name>
    <dbReference type="NCBI Taxonomy" id="1917182"/>
    <lineage>
        <taxon>Bacteria</taxon>
        <taxon>Pseudomonadati</taxon>
        <taxon>Pseudomonadota</taxon>
        <taxon>Betaproteobacteria</taxon>
        <taxon>Burkholderiales</taxon>
        <taxon>Alcaligenaceae</taxon>
        <taxon>Paracandidimonas</taxon>
    </lineage>
</organism>
<dbReference type="AlphaFoldDB" id="A0A4R3VFG8"/>